<organism evidence="2">
    <name type="scientific">Oryza nivara</name>
    <name type="common">Indian wild rice</name>
    <name type="synonym">Oryza sativa f. spontanea</name>
    <dbReference type="NCBI Taxonomy" id="4536"/>
    <lineage>
        <taxon>Eukaryota</taxon>
        <taxon>Viridiplantae</taxon>
        <taxon>Streptophyta</taxon>
        <taxon>Embryophyta</taxon>
        <taxon>Tracheophyta</taxon>
        <taxon>Spermatophyta</taxon>
        <taxon>Magnoliopsida</taxon>
        <taxon>Liliopsida</taxon>
        <taxon>Poales</taxon>
        <taxon>Poaceae</taxon>
        <taxon>BOP clade</taxon>
        <taxon>Oryzoideae</taxon>
        <taxon>Oryzeae</taxon>
        <taxon>Oryzinae</taxon>
        <taxon>Oryza</taxon>
    </lineage>
</organism>
<feature type="region of interest" description="Disordered" evidence="1">
    <location>
        <begin position="1"/>
        <end position="35"/>
    </location>
</feature>
<evidence type="ECO:0000313" key="2">
    <source>
        <dbReference type="EnsemblPlants" id="ONIVA01G03600.1"/>
    </source>
</evidence>
<dbReference type="HOGENOM" id="CLU_2531294_0_0_1"/>
<keyword evidence="3" id="KW-1185">Reference proteome</keyword>
<evidence type="ECO:0000313" key="3">
    <source>
        <dbReference type="Proteomes" id="UP000006591"/>
    </source>
</evidence>
<sequence>MDIGQQIKMQEVKDPSGTQEQRWNNQPSKEDNPIGVTYLSDAPAYEQGGKLRKMPQIMNNLPVICGRVEDTGDLTNPSQQLRLQ</sequence>
<reference evidence="2" key="2">
    <citation type="submission" date="2018-04" db="EMBL/GenBank/DDBJ databases">
        <title>OnivRS2 (Oryza nivara Reference Sequence Version 2).</title>
        <authorList>
            <person name="Zhang J."/>
            <person name="Kudrna D."/>
            <person name="Lee S."/>
            <person name="Talag J."/>
            <person name="Rajasekar S."/>
            <person name="Welchert J."/>
            <person name="Hsing Y.-I."/>
            <person name="Wing R.A."/>
        </authorList>
    </citation>
    <scope>NUCLEOTIDE SEQUENCE [LARGE SCALE GENOMIC DNA]</scope>
</reference>
<name>A0A0E0FG98_ORYNI</name>
<accession>A0A0E0FG98</accession>
<evidence type="ECO:0000256" key="1">
    <source>
        <dbReference type="SAM" id="MobiDB-lite"/>
    </source>
</evidence>
<reference evidence="2" key="1">
    <citation type="submission" date="2015-04" db="UniProtKB">
        <authorList>
            <consortium name="EnsemblPlants"/>
        </authorList>
    </citation>
    <scope>IDENTIFICATION</scope>
    <source>
        <strain evidence="2">SL10</strain>
    </source>
</reference>
<protein>
    <submittedName>
        <fullName evidence="2">Uncharacterized protein</fullName>
    </submittedName>
</protein>
<dbReference type="Proteomes" id="UP000006591">
    <property type="component" value="Chromosome 1"/>
</dbReference>
<dbReference type="AlphaFoldDB" id="A0A0E0FG98"/>
<dbReference type="EnsemblPlants" id="ONIVA01G03600.1">
    <property type="protein sequence ID" value="ONIVA01G03600.1"/>
    <property type="gene ID" value="ONIVA01G03600"/>
</dbReference>
<feature type="compositionally biased region" description="Polar residues" evidence="1">
    <location>
        <begin position="16"/>
        <end position="27"/>
    </location>
</feature>
<dbReference type="Gramene" id="ONIVA01G03600.1">
    <property type="protein sequence ID" value="ONIVA01G03600.1"/>
    <property type="gene ID" value="ONIVA01G03600"/>
</dbReference>
<proteinExistence type="predicted"/>